<comment type="similarity">
    <text evidence="12">Belongs to the phospholipase D family. Cardiolipin synthase subfamily.</text>
</comment>
<keyword evidence="3 12" id="KW-0444">Lipid biosynthesis</keyword>
<keyword evidence="7 12" id="KW-1133">Transmembrane helix</keyword>
<dbReference type="RefSeq" id="WP_368653280.1">
    <property type="nucleotide sequence ID" value="NZ_CP162599.1"/>
</dbReference>
<dbReference type="Gene3D" id="3.30.870.10">
    <property type="entry name" value="Endonuclease Chain A"/>
    <property type="match status" value="2"/>
</dbReference>
<feature type="transmembrane region" description="Helical" evidence="12">
    <location>
        <begin position="33"/>
        <end position="54"/>
    </location>
</feature>
<dbReference type="HAMAP" id="MF_01916">
    <property type="entry name" value="Cardiolipin_synth_Cls"/>
    <property type="match status" value="1"/>
</dbReference>
<keyword evidence="6" id="KW-0677">Repeat</keyword>
<dbReference type="Pfam" id="PF13396">
    <property type="entry name" value="PLDc_N"/>
    <property type="match status" value="1"/>
</dbReference>
<feature type="active site" evidence="12">
    <location>
        <position position="402"/>
    </location>
</feature>
<accession>A0AB39HMI5</accession>
<feature type="active site" evidence="12">
    <location>
        <position position="222"/>
    </location>
</feature>
<keyword evidence="10 12" id="KW-0594">Phospholipid biosynthesis</keyword>
<dbReference type="SMART" id="SM00155">
    <property type="entry name" value="PLDc"/>
    <property type="match status" value="2"/>
</dbReference>
<dbReference type="CDD" id="cd09112">
    <property type="entry name" value="PLDc_CLS_2"/>
    <property type="match status" value="1"/>
</dbReference>
<feature type="domain" description="PLD phosphodiesterase" evidence="14">
    <location>
        <begin position="395"/>
        <end position="422"/>
    </location>
</feature>
<evidence type="ECO:0000313" key="15">
    <source>
        <dbReference type="EMBL" id="XDK32592.1"/>
    </source>
</evidence>
<organism evidence="15">
    <name type="scientific">Ornithinibacillus sp. 4-3</name>
    <dbReference type="NCBI Taxonomy" id="3231488"/>
    <lineage>
        <taxon>Bacteria</taxon>
        <taxon>Bacillati</taxon>
        <taxon>Bacillota</taxon>
        <taxon>Bacilli</taxon>
        <taxon>Bacillales</taxon>
        <taxon>Bacillaceae</taxon>
        <taxon>Ornithinibacillus</taxon>
    </lineage>
</organism>
<dbReference type="InterPro" id="IPR030874">
    <property type="entry name" value="Cardiolipin_synth_Firmi"/>
</dbReference>
<dbReference type="AlphaFoldDB" id="A0AB39HMI5"/>
<dbReference type="SUPFAM" id="SSF56024">
    <property type="entry name" value="Phospholipase D/nuclease"/>
    <property type="match status" value="2"/>
</dbReference>
<feature type="active site" evidence="12">
    <location>
        <position position="229"/>
    </location>
</feature>
<evidence type="ECO:0000256" key="4">
    <source>
        <dbReference type="ARBA" id="ARBA00022679"/>
    </source>
</evidence>
<keyword evidence="4 12" id="KW-0808">Transferase</keyword>
<evidence type="ECO:0000256" key="1">
    <source>
        <dbReference type="ARBA" id="ARBA00004651"/>
    </source>
</evidence>
<protein>
    <recommendedName>
        <fullName evidence="12 13">Cardiolipin synthase</fullName>
        <shortName evidence="12">CL synthase</shortName>
        <ecNumber evidence="12 13">2.7.8.-</ecNumber>
    </recommendedName>
</protein>
<dbReference type="InterPro" id="IPR022924">
    <property type="entry name" value="Cardiolipin_synthase"/>
</dbReference>
<reference evidence="15" key="1">
    <citation type="submission" date="2024-07" db="EMBL/GenBank/DDBJ databases">
        <title>Halotolerant mesophilic bacterium Ornithinibacillus sp. 4-3, sp. nov., isolated from soil.</title>
        <authorList>
            <person name="Sidarenka A.V."/>
            <person name="Guliayeva D.E."/>
            <person name="Leanovich S.I."/>
            <person name="Hileuskaya K.S."/>
            <person name="Akhremchuk A.E."/>
            <person name="Sikolenko M.A."/>
            <person name="Valentovich L.N."/>
        </authorList>
    </citation>
    <scope>NUCLEOTIDE SEQUENCE</scope>
    <source>
        <strain evidence="15">4-3</strain>
    </source>
</reference>
<name>A0AB39HMI5_9BACI</name>
<evidence type="ECO:0000256" key="11">
    <source>
        <dbReference type="ARBA" id="ARBA00023264"/>
    </source>
</evidence>
<evidence type="ECO:0000256" key="7">
    <source>
        <dbReference type="ARBA" id="ARBA00022989"/>
    </source>
</evidence>
<keyword evidence="5 12" id="KW-0812">Transmembrane</keyword>
<keyword evidence="2 12" id="KW-1003">Cell membrane</keyword>
<dbReference type="PROSITE" id="PS50035">
    <property type="entry name" value="PLD"/>
    <property type="match status" value="2"/>
</dbReference>
<feature type="transmembrane region" description="Helical" evidence="12">
    <location>
        <begin position="6"/>
        <end position="26"/>
    </location>
</feature>
<dbReference type="GO" id="GO:0032049">
    <property type="term" value="P:cardiolipin biosynthetic process"/>
    <property type="evidence" value="ECO:0007669"/>
    <property type="project" value="UniProtKB-UniRule"/>
</dbReference>
<dbReference type="InterPro" id="IPR027379">
    <property type="entry name" value="CLS_N"/>
</dbReference>
<evidence type="ECO:0000256" key="9">
    <source>
        <dbReference type="ARBA" id="ARBA00023136"/>
    </source>
</evidence>
<feature type="active site" evidence="12">
    <location>
        <position position="400"/>
    </location>
</feature>
<dbReference type="FunFam" id="3.30.870.10:FF:000014">
    <property type="entry name" value="Cardiolipin synthase"/>
    <property type="match status" value="1"/>
</dbReference>
<dbReference type="Pfam" id="PF13091">
    <property type="entry name" value="PLDc_2"/>
    <property type="match status" value="2"/>
</dbReference>
<evidence type="ECO:0000256" key="8">
    <source>
        <dbReference type="ARBA" id="ARBA00023098"/>
    </source>
</evidence>
<evidence type="ECO:0000256" key="5">
    <source>
        <dbReference type="ARBA" id="ARBA00022692"/>
    </source>
</evidence>
<evidence type="ECO:0000256" key="3">
    <source>
        <dbReference type="ARBA" id="ARBA00022516"/>
    </source>
</evidence>
<dbReference type="GO" id="GO:0005886">
    <property type="term" value="C:plasma membrane"/>
    <property type="evidence" value="ECO:0007669"/>
    <property type="project" value="UniProtKB-SubCell"/>
</dbReference>
<dbReference type="EMBL" id="CP162599">
    <property type="protein sequence ID" value="XDK32592.1"/>
    <property type="molecule type" value="Genomic_DNA"/>
</dbReference>
<dbReference type="GO" id="GO:0008808">
    <property type="term" value="F:cardiolipin synthase activity"/>
    <property type="evidence" value="ECO:0007669"/>
    <property type="project" value="UniProtKB-UniRule"/>
</dbReference>
<feature type="active site" evidence="12">
    <location>
        <position position="407"/>
    </location>
</feature>
<evidence type="ECO:0000256" key="2">
    <source>
        <dbReference type="ARBA" id="ARBA00022475"/>
    </source>
</evidence>
<keyword evidence="8 12" id="KW-0443">Lipid metabolism</keyword>
<proteinExistence type="inferred from homology"/>
<dbReference type="PANTHER" id="PTHR21248">
    <property type="entry name" value="CARDIOLIPIN SYNTHASE"/>
    <property type="match status" value="1"/>
</dbReference>
<comment type="subcellular location">
    <subcellularLocation>
        <location evidence="1 12">Cell membrane</location>
        <topology evidence="1 12">Multi-pass membrane protein</topology>
    </subcellularLocation>
</comment>
<keyword evidence="11 12" id="KW-1208">Phospholipid metabolism</keyword>
<dbReference type="PANTHER" id="PTHR21248:SF22">
    <property type="entry name" value="PHOSPHOLIPASE D"/>
    <property type="match status" value="1"/>
</dbReference>
<evidence type="ECO:0000256" key="6">
    <source>
        <dbReference type="ARBA" id="ARBA00022737"/>
    </source>
</evidence>
<dbReference type="InterPro" id="IPR025202">
    <property type="entry name" value="PLD-like_dom"/>
</dbReference>
<evidence type="ECO:0000259" key="14">
    <source>
        <dbReference type="PROSITE" id="PS50035"/>
    </source>
</evidence>
<evidence type="ECO:0000256" key="10">
    <source>
        <dbReference type="ARBA" id="ARBA00023209"/>
    </source>
</evidence>
<feature type="active site" evidence="12">
    <location>
        <position position="224"/>
    </location>
</feature>
<keyword evidence="9 12" id="KW-0472">Membrane</keyword>
<feature type="domain" description="PLD phosphodiesterase" evidence="14">
    <location>
        <begin position="217"/>
        <end position="244"/>
    </location>
</feature>
<comment type="function">
    <text evidence="12">Catalyzes the reversible phosphatidyl group transfer from one phosphatidylglycerol molecule to another to form cardiolipin (CL) (diphosphatidylglycerol) and glycerol.</text>
</comment>
<dbReference type="EC" id="2.7.8.-" evidence="12 13"/>
<comment type="catalytic activity">
    <reaction evidence="12">
        <text>2 a 1,2-diacyl-sn-glycero-3-phospho-(1'-sn-glycerol) = a cardiolipin + glycerol</text>
        <dbReference type="Rhea" id="RHEA:31451"/>
        <dbReference type="ChEBI" id="CHEBI:17754"/>
        <dbReference type="ChEBI" id="CHEBI:62237"/>
        <dbReference type="ChEBI" id="CHEBI:64716"/>
    </reaction>
</comment>
<evidence type="ECO:0000256" key="12">
    <source>
        <dbReference type="HAMAP-Rule" id="MF_01916"/>
    </source>
</evidence>
<dbReference type="InterPro" id="IPR001736">
    <property type="entry name" value="PLipase_D/transphosphatidylase"/>
</dbReference>
<gene>
    <name evidence="15" type="primary">cls</name>
    <name evidence="15" type="ORF">AB4Y30_16535</name>
</gene>
<sequence length="482" mass="55790">MTFTSIFTISIFVINIFLAIIIVFIGRKSSSSTWAWLFVLLFLPVVGFILYMLLGRNLRKKNFVRWRMLHEEEALDVFLKQKKKMQEDSFRFPNKITNNHQQLVQMNVDYNHAILTTHNHVDMIIDGKEKFRQVIADIEKAQNHIHMQYYIFKMDETGKSIYDALVKKANEGVEVKVIYDDLGSRKLKKKHFQTLINAGGEVEAFFSTRFALFNPRINFRNHRKLIIIDGKLGYIGGFNIGNEYAGLDKRFGYWRDTHLRITGHSVYSMQTHFLFDWHQAGNIPFNSNRPEYFPKFVESSAIPIQIVSSGPDTAIESIKDSYIRMILTAKKYVYIESPYFIPDQAFLNAIRIAAASGVDVRVITPAKTDHPFVYGGNSAYGGDLLQYGGRLYRYDKGFLHAKMMVVDDEICTIGTTNIDVRSFSLNFEINAIIYDGDIAKKCRELFEQDLSNSFEVTREMYAQRSLWTRIRESVSRLLAPIL</sequence>
<evidence type="ECO:0000256" key="13">
    <source>
        <dbReference type="NCBIfam" id="TIGR04265"/>
    </source>
</evidence>
<dbReference type="CDD" id="cd09110">
    <property type="entry name" value="PLDc_CLS_1"/>
    <property type="match status" value="1"/>
</dbReference>
<dbReference type="NCBIfam" id="TIGR04265">
    <property type="entry name" value="bac_cardiolipin"/>
    <property type="match status" value="1"/>
</dbReference>